<dbReference type="OrthoDB" id="570660at2"/>
<dbReference type="AlphaFoldDB" id="Q10XR5"/>
<organism evidence="2">
    <name type="scientific">Trichodesmium erythraeum (strain IMS101)</name>
    <dbReference type="NCBI Taxonomy" id="203124"/>
    <lineage>
        <taxon>Bacteria</taxon>
        <taxon>Bacillati</taxon>
        <taxon>Cyanobacteriota</taxon>
        <taxon>Cyanophyceae</taxon>
        <taxon>Oscillatoriophycideae</taxon>
        <taxon>Oscillatoriales</taxon>
        <taxon>Microcoleaceae</taxon>
        <taxon>Trichodesmium</taxon>
    </lineage>
</organism>
<protein>
    <recommendedName>
        <fullName evidence="1">HTH OST-type domain-containing protein</fullName>
    </recommendedName>
</protein>
<dbReference type="GO" id="GO:0004540">
    <property type="term" value="F:RNA nuclease activity"/>
    <property type="evidence" value="ECO:0007669"/>
    <property type="project" value="InterPro"/>
</dbReference>
<dbReference type="STRING" id="203124.Tery_3928"/>
<dbReference type="HOGENOM" id="CLU_030948_0_0_3"/>
<gene>
    <name evidence="2" type="ordered locus">Tery_3928</name>
</gene>
<evidence type="ECO:0000259" key="1">
    <source>
        <dbReference type="PROSITE" id="PS51644"/>
    </source>
</evidence>
<dbReference type="KEGG" id="ter:Tery_3928"/>
<reference evidence="2" key="1">
    <citation type="submission" date="2006-06" db="EMBL/GenBank/DDBJ databases">
        <title>Complete sequence of Trichodesmium erythraeum IMS101.</title>
        <authorList>
            <consortium name="US DOE Joint Genome Institute"/>
            <person name="Copeland A."/>
            <person name="Lucas S."/>
            <person name="Lapidus A."/>
            <person name="Barry K."/>
            <person name="Detter J.C."/>
            <person name="Glavina del Rio T."/>
            <person name="Hammon N."/>
            <person name="Israni S."/>
            <person name="Dalin E."/>
            <person name="Tice H."/>
            <person name="Pitluck S."/>
            <person name="Kiss H."/>
            <person name="Munk A.C."/>
            <person name="Brettin T."/>
            <person name="Bruce D."/>
            <person name="Han C."/>
            <person name="Tapia R."/>
            <person name="Gilna P."/>
            <person name="Schmutz J."/>
            <person name="Larimer F."/>
            <person name="Land M."/>
            <person name="Hauser L."/>
            <person name="Kyrpides N."/>
            <person name="Kim E."/>
            <person name="Richardson P."/>
        </authorList>
    </citation>
    <scope>NUCLEOTIDE SEQUENCE [LARGE SCALE GENOMIC DNA]</scope>
    <source>
        <strain evidence="2">IMS101</strain>
    </source>
</reference>
<accession>Q10XR5</accession>
<proteinExistence type="predicted"/>
<sequence length="469" mass="53522">MSHNSGLLVTNNSTAISAISRYIYQTIVSIQKQHPELITSKYRSIPWQDPKYQSTLTNKFRKGLSHVKSKDVLKLKVKNYLQIIFTPEFINSAQYDVLISEIDKHIYSEITLVSSDKITNYKASNFSTNGTKLVESGIAILLLDVENLPLDLEAEKILVDICNYPIQIKVAFANWHSMGKKDEEFHQRGYQLIHVPRGKDSADLKMATVGASIFLNYPKAKEILVCSSDRGLTHLGTTLQSHGLTVYQVRKYKNQITVLNSKTGESKIYALSEPEIPSINKFIIQLQELIRTEAVKIGQQWIKFSRISALYKETYKLNLKDVVQTYFPSQNSNHIFINYPVYFALHKPSEKSQTYVSIFNQFKPEKKKNHPPLNKVENNTTVTNISQITSQEDIEKVLVKILSNLTAESPGSYIPISNLGSEFYRLYGQPITTAIKQFQPSKKFPKFLELCSALQLYQSQEGRWFVSLS</sequence>
<dbReference type="InterPro" id="IPR021139">
    <property type="entry name" value="NYN"/>
</dbReference>
<dbReference type="EMBL" id="CP000393">
    <property type="protein sequence ID" value="ABG52959.1"/>
    <property type="molecule type" value="Genomic_DNA"/>
</dbReference>
<dbReference type="eggNOG" id="COG3677">
    <property type="taxonomic scope" value="Bacteria"/>
</dbReference>
<dbReference type="PROSITE" id="PS51644">
    <property type="entry name" value="HTH_OST"/>
    <property type="match status" value="1"/>
</dbReference>
<dbReference type="InterPro" id="IPR025605">
    <property type="entry name" value="OST-HTH/LOTUS_dom"/>
</dbReference>
<dbReference type="Pfam" id="PF01936">
    <property type="entry name" value="NYN"/>
    <property type="match status" value="1"/>
</dbReference>
<dbReference type="RefSeq" id="WP_011613289.1">
    <property type="nucleotide sequence ID" value="NC_008312.1"/>
</dbReference>
<name>Q10XR5_TRIEI</name>
<feature type="domain" description="HTH OST-type" evidence="1">
    <location>
        <begin position="390"/>
        <end position="469"/>
    </location>
</feature>
<evidence type="ECO:0000313" key="2">
    <source>
        <dbReference type="EMBL" id="ABG52959.1"/>
    </source>
</evidence>